<evidence type="ECO:0000313" key="10">
    <source>
        <dbReference type="Proteomes" id="UP000435877"/>
    </source>
</evidence>
<feature type="domain" description="Outer membrane lipoprotein BamD-like" evidence="7">
    <location>
        <begin position="44"/>
        <end position="248"/>
    </location>
</feature>
<dbReference type="InterPro" id="IPR017689">
    <property type="entry name" value="BamD"/>
</dbReference>
<evidence type="ECO:0000256" key="5">
    <source>
        <dbReference type="ARBA" id="ARBA00023288"/>
    </source>
</evidence>
<dbReference type="GO" id="GO:0051205">
    <property type="term" value="P:protein insertion into membrane"/>
    <property type="evidence" value="ECO:0007669"/>
    <property type="project" value="UniProtKB-UniRule"/>
</dbReference>
<accession>A0A5S9PY64</accession>
<dbReference type="CDD" id="cd15830">
    <property type="entry name" value="BamD"/>
    <property type="match status" value="1"/>
</dbReference>
<evidence type="ECO:0000256" key="3">
    <source>
        <dbReference type="ARBA" id="ARBA00023139"/>
    </source>
</evidence>
<comment type="subunit">
    <text evidence="6">Part of the Bam complex.</text>
</comment>
<sequence>MARGRRGCSAIWKNYMKAVVKVFALLFITVLVVGCAGKPERPELSEREIYEAAQGYLKSKNFALAADNLQLLESRYPFGPYAEQAQLEIIYAHYRRGDNETAVAAADRFIRLHPRHQKVDYAYYMRGLANYTDGEGFLERFIPTDMTQRDPGSTIQSFDDFRQLLQRFPDSEYADDAKARMIQLRNRLARYEINVANYYFKRKAYLAAANRGRYVIENLPQTPAVPDALAVMTQAYLLLGMEDLAEQSLTVMRKNYPDHPSLDEKGNFISQVGMDQEGSIINKATLGLFDRYEPPKFDNRVNE</sequence>
<keyword evidence="3 6" id="KW-0564">Palmitate</keyword>
<dbReference type="FunFam" id="1.25.40.10:FF:000419">
    <property type="entry name" value="Outer membrane protein assembly factor BamD"/>
    <property type="match status" value="1"/>
</dbReference>
<dbReference type="AlphaFoldDB" id="A0A5S9PY64"/>
<dbReference type="GO" id="GO:1990063">
    <property type="term" value="C:Bam protein complex"/>
    <property type="evidence" value="ECO:0007669"/>
    <property type="project" value="TreeGrafter"/>
</dbReference>
<dbReference type="GO" id="GO:0043165">
    <property type="term" value="P:Gram-negative-bacterium-type cell outer membrane assembly"/>
    <property type="evidence" value="ECO:0007669"/>
    <property type="project" value="UniProtKB-UniRule"/>
</dbReference>
<dbReference type="Proteomes" id="UP000435877">
    <property type="component" value="Unassembled WGS sequence"/>
</dbReference>
<dbReference type="Proteomes" id="UP000439591">
    <property type="component" value="Unassembled WGS sequence"/>
</dbReference>
<evidence type="ECO:0000313" key="8">
    <source>
        <dbReference type="EMBL" id="CAA0109339.1"/>
    </source>
</evidence>
<comment type="similarity">
    <text evidence="6">Belongs to the BamD family.</text>
</comment>
<protein>
    <recommendedName>
        <fullName evidence="6">Outer membrane protein assembly factor BamD</fullName>
    </recommendedName>
</protein>
<keyword evidence="5 6" id="KW-0449">Lipoprotein</keyword>
<dbReference type="EMBL" id="CACSIK010000003">
    <property type="protein sequence ID" value="CAA0109339.1"/>
    <property type="molecule type" value="Genomic_DNA"/>
</dbReference>
<organism evidence="8 10">
    <name type="scientific">Zhongshania aliphaticivorans</name>
    <dbReference type="NCBI Taxonomy" id="1470434"/>
    <lineage>
        <taxon>Bacteria</taxon>
        <taxon>Pseudomonadati</taxon>
        <taxon>Pseudomonadota</taxon>
        <taxon>Gammaproteobacteria</taxon>
        <taxon>Cellvibrionales</taxon>
        <taxon>Spongiibacteraceae</taxon>
        <taxon>Zhongshania</taxon>
    </lineage>
</organism>
<proteinExistence type="inferred from homology"/>
<dbReference type="NCBIfam" id="TIGR03302">
    <property type="entry name" value="OM_YfiO"/>
    <property type="match status" value="1"/>
</dbReference>
<comment type="subcellular location">
    <subcellularLocation>
        <location evidence="6">Cell outer membrane</location>
        <topology evidence="6">Lipid-anchor</topology>
    </subcellularLocation>
</comment>
<keyword evidence="4 6" id="KW-0998">Cell outer membrane</keyword>
<evidence type="ECO:0000313" key="11">
    <source>
        <dbReference type="Proteomes" id="UP000439591"/>
    </source>
</evidence>
<keyword evidence="1 6" id="KW-0732">Signal</keyword>
<evidence type="ECO:0000256" key="2">
    <source>
        <dbReference type="ARBA" id="ARBA00023136"/>
    </source>
</evidence>
<dbReference type="Pfam" id="PF13525">
    <property type="entry name" value="YfiO"/>
    <property type="match status" value="1"/>
</dbReference>
<dbReference type="PANTHER" id="PTHR37423">
    <property type="entry name" value="SOLUBLE LYTIC MUREIN TRANSGLYCOSYLASE-RELATED"/>
    <property type="match status" value="1"/>
</dbReference>
<keyword evidence="10" id="KW-1185">Reference proteome</keyword>
<dbReference type="InterPro" id="IPR039565">
    <property type="entry name" value="BamD-like"/>
</dbReference>
<dbReference type="PANTHER" id="PTHR37423:SF1">
    <property type="entry name" value="OUTER MEMBRANE PROTEIN ASSEMBLY FACTOR BAMD"/>
    <property type="match status" value="1"/>
</dbReference>
<dbReference type="SUPFAM" id="SSF48452">
    <property type="entry name" value="TPR-like"/>
    <property type="match status" value="1"/>
</dbReference>
<comment type="function">
    <text evidence="6">Part of the outer membrane protein assembly complex, which is involved in assembly and insertion of beta-barrel proteins into the outer membrane.</text>
</comment>
<gene>
    <name evidence="6 8" type="primary">bamD</name>
    <name evidence="8" type="ORF">IHBHHGIJ_03080</name>
    <name evidence="9" type="ORF">KFEGEMFD_03293</name>
</gene>
<evidence type="ECO:0000256" key="1">
    <source>
        <dbReference type="ARBA" id="ARBA00022729"/>
    </source>
</evidence>
<reference evidence="10 11" key="1">
    <citation type="submission" date="2019-11" db="EMBL/GenBank/DDBJ databases">
        <authorList>
            <person name="Holert J."/>
        </authorList>
    </citation>
    <scope>NUCLEOTIDE SEQUENCE [LARGE SCALE GENOMIC DNA]</scope>
    <source>
        <strain evidence="9">BC3_2A</strain>
        <strain evidence="8">SB11_1A</strain>
    </source>
</reference>
<evidence type="ECO:0000256" key="4">
    <source>
        <dbReference type="ARBA" id="ARBA00023237"/>
    </source>
</evidence>
<evidence type="ECO:0000259" key="7">
    <source>
        <dbReference type="Pfam" id="PF13525"/>
    </source>
</evidence>
<name>A0A5S9PY64_9GAMM</name>
<evidence type="ECO:0000313" key="9">
    <source>
        <dbReference type="EMBL" id="CAA0117568.1"/>
    </source>
</evidence>
<dbReference type="PROSITE" id="PS51257">
    <property type="entry name" value="PROKAR_LIPOPROTEIN"/>
    <property type="match status" value="1"/>
</dbReference>
<evidence type="ECO:0000256" key="6">
    <source>
        <dbReference type="HAMAP-Rule" id="MF_00922"/>
    </source>
</evidence>
<keyword evidence="2 6" id="KW-0472">Membrane</keyword>
<dbReference type="InterPro" id="IPR011990">
    <property type="entry name" value="TPR-like_helical_dom_sf"/>
</dbReference>
<dbReference type="HAMAP" id="MF_00922">
    <property type="entry name" value="OM_assembly_BamD"/>
    <property type="match status" value="1"/>
</dbReference>
<dbReference type="Gene3D" id="1.25.40.10">
    <property type="entry name" value="Tetratricopeptide repeat domain"/>
    <property type="match status" value="1"/>
</dbReference>
<dbReference type="EMBL" id="CACSIM010000006">
    <property type="protein sequence ID" value="CAA0117568.1"/>
    <property type="molecule type" value="Genomic_DNA"/>
</dbReference>